<dbReference type="WBParaSite" id="ALUE_0001218401-mRNA-1">
    <property type="protein sequence ID" value="ALUE_0001218401-mRNA-1"/>
    <property type="gene ID" value="ALUE_0001218401"/>
</dbReference>
<name>A0A0M3I5G5_ASCLU</name>
<organism evidence="3 4">
    <name type="scientific">Ascaris lumbricoides</name>
    <name type="common">Giant roundworm</name>
    <dbReference type="NCBI Taxonomy" id="6252"/>
    <lineage>
        <taxon>Eukaryota</taxon>
        <taxon>Metazoa</taxon>
        <taxon>Ecdysozoa</taxon>
        <taxon>Nematoda</taxon>
        <taxon>Chromadorea</taxon>
        <taxon>Rhabditida</taxon>
        <taxon>Spirurina</taxon>
        <taxon>Ascaridomorpha</taxon>
        <taxon>Ascaridoidea</taxon>
        <taxon>Ascarididae</taxon>
        <taxon>Ascaris</taxon>
    </lineage>
</organism>
<evidence type="ECO:0000256" key="1">
    <source>
        <dbReference type="SAM" id="SignalP"/>
    </source>
</evidence>
<feature type="chain" id="PRO_5005657014" evidence="1">
    <location>
        <begin position="18"/>
        <end position="201"/>
    </location>
</feature>
<keyword evidence="3" id="KW-1185">Reference proteome</keyword>
<keyword evidence="1" id="KW-0732">Signal</keyword>
<evidence type="ECO:0000313" key="4">
    <source>
        <dbReference type="WBParaSite" id="ALUE_0001218401-mRNA-1"/>
    </source>
</evidence>
<evidence type="ECO:0000313" key="3">
    <source>
        <dbReference type="Proteomes" id="UP000036681"/>
    </source>
</evidence>
<dbReference type="AlphaFoldDB" id="A0A0M3I5G5"/>
<dbReference type="Pfam" id="PF04155">
    <property type="entry name" value="Ground-like"/>
    <property type="match status" value="1"/>
</dbReference>
<feature type="domain" description="Ground-like" evidence="2">
    <location>
        <begin position="128"/>
        <end position="198"/>
    </location>
</feature>
<feature type="signal peptide" evidence="1">
    <location>
        <begin position="1"/>
        <end position="17"/>
    </location>
</feature>
<accession>A0A0M3I5G5</accession>
<dbReference type="Proteomes" id="UP000036681">
    <property type="component" value="Unplaced"/>
</dbReference>
<reference evidence="4" key="1">
    <citation type="submission" date="2017-02" db="UniProtKB">
        <authorList>
            <consortium name="WormBaseParasite"/>
        </authorList>
    </citation>
    <scope>IDENTIFICATION</scope>
</reference>
<evidence type="ECO:0000259" key="2">
    <source>
        <dbReference type="Pfam" id="PF04155"/>
    </source>
</evidence>
<dbReference type="InterPro" id="IPR007284">
    <property type="entry name" value="Ground-like_dom"/>
</dbReference>
<protein>
    <submittedName>
        <fullName evidence="4">Ground-like domain-containing protein</fullName>
    </submittedName>
</protein>
<proteinExistence type="predicted"/>
<sequence length="201" mass="21775">MISYCLLLGAMAAGVTAMLGCGCPSIPLPCPPPQLPLCPPSPPPCPPPPLCPPTFCPPPPLCPPPLPPPPPPLCPPPLCLSYQPAPYMATPPQNDCCCRCSNPCHYRARSRMHGARVFSSKDIEMDDDPTCNDVKLKTIMQENLTKDATIAKRSIQKAIEEKFSAKFNVICANGDFSYVAYTETYCQTSNDDVTCYAFKPL</sequence>